<gene>
    <name evidence="2" type="ORF">ILYODFUR_037981</name>
</gene>
<name>A0ABV0VLZ5_9TELE</name>
<feature type="compositionally biased region" description="Polar residues" evidence="1">
    <location>
        <begin position="96"/>
        <end position="117"/>
    </location>
</feature>
<protein>
    <submittedName>
        <fullName evidence="2">Uncharacterized protein</fullName>
    </submittedName>
</protein>
<feature type="region of interest" description="Disordered" evidence="1">
    <location>
        <begin position="88"/>
        <end position="160"/>
    </location>
</feature>
<comment type="caution">
    <text evidence="2">The sequence shown here is derived from an EMBL/GenBank/DDBJ whole genome shotgun (WGS) entry which is preliminary data.</text>
</comment>
<reference evidence="2 3" key="1">
    <citation type="submission" date="2021-06" db="EMBL/GenBank/DDBJ databases">
        <authorList>
            <person name="Palmer J.M."/>
        </authorList>
    </citation>
    <scope>NUCLEOTIDE SEQUENCE [LARGE SCALE GENOMIC DNA]</scope>
    <source>
        <strain evidence="3">if_2019</strain>
        <tissue evidence="2">Muscle</tissue>
    </source>
</reference>
<keyword evidence="3" id="KW-1185">Reference proteome</keyword>
<feature type="compositionally biased region" description="Low complexity" evidence="1">
    <location>
        <begin position="126"/>
        <end position="142"/>
    </location>
</feature>
<evidence type="ECO:0000313" key="2">
    <source>
        <dbReference type="EMBL" id="MEQ2257753.1"/>
    </source>
</evidence>
<sequence length="189" mass="20172">MQLHKRKRCYGATEDIVPPPSHTSMLHQQHATTMMGPHCLGVTIKQEPMSLSSSCPLSSSKQLKSPPGSCMEDMGCCNNPIPNMGGPSGPQCMDTDPSSASPSTMSAFLSPQCSPQDSPIGKPTCSSQPSSPNSPYLLSPLLGRDSCGHPQGQSRGHNMQRENVHGPMWVFAVNNRTSAFEGSHCKAHV</sequence>
<dbReference type="Proteomes" id="UP001482620">
    <property type="component" value="Unassembled WGS sequence"/>
</dbReference>
<evidence type="ECO:0000313" key="3">
    <source>
        <dbReference type="Proteomes" id="UP001482620"/>
    </source>
</evidence>
<feature type="non-terminal residue" evidence="2">
    <location>
        <position position="189"/>
    </location>
</feature>
<dbReference type="EMBL" id="JAHRIQ010113163">
    <property type="protein sequence ID" value="MEQ2257753.1"/>
    <property type="molecule type" value="Genomic_DNA"/>
</dbReference>
<proteinExistence type="predicted"/>
<organism evidence="2 3">
    <name type="scientific">Ilyodon furcidens</name>
    <name type="common">goldbreast splitfin</name>
    <dbReference type="NCBI Taxonomy" id="33524"/>
    <lineage>
        <taxon>Eukaryota</taxon>
        <taxon>Metazoa</taxon>
        <taxon>Chordata</taxon>
        <taxon>Craniata</taxon>
        <taxon>Vertebrata</taxon>
        <taxon>Euteleostomi</taxon>
        <taxon>Actinopterygii</taxon>
        <taxon>Neopterygii</taxon>
        <taxon>Teleostei</taxon>
        <taxon>Neoteleostei</taxon>
        <taxon>Acanthomorphata</taxon>
        <taxon>Ovalentaria</taxon>
        <taxon>Atherinomorphae</taxon>
        <taxon>Cyprinodontiformes</taxon>
        <taxon>Goodeidae</taxon>
        <taxon>Ilyodon</taxon>
    </lineage>
</organism>
<evidence type="ECO:0000256" key="1">
    <source>
        <dbReference type="SAM" id="MobiDB-lite"/>
    </source>
</evidence>
<accession>A0ABV0VLZ5</accession>